<dbReference type="AlphaFoldDB" id="A0A7J7IQ97"/>
<feature type="region of interest" description="Disordered" evidence="2">
    <location>
        <begin position="452"/>
        <end position="506"/>
    </location>
</feature>
<accession>A0A7J7IQ97</accession>
<proteinExistence type="inferred from homology"/>
<comment type="similarity">
    <text evidence="1">Belongs to the STXBP/unc-18/SEC1 family.</text>
</comment>
<dbReference type="PANTHER" id="PTHR11679">
    <property type="entry name" value="VESICLE PROTEIN SORTING-ASSOCIATED"/>
    <property type="match status" value="1"/>
</dbReference>
<protein>
    <submittedName>
        <fullName evidence="3">Uncharacterized protein</fullName>
    </submittedName>
</protein>
<dbReference type="SUPFAM" id="SSF56815">
    <property type="entry name" value="Sec1/munc18-like (SM) proteins"/>
    <property type="match status" value="2"/>
</dbReference>
<dbReference type="Proteomes" id="UP000530660">
    <property type="component" value="Unassembled WGS sequence"/>
</dbReference>
<evidence type="ECO:0000256" key="1">
    <source>
        <dbReference type="ARBA" id="ARBA00009884"/>
    </source>
</evidence>
<feature type="region of interest" description="Disordered" evidence="2">
    <location>
        <begin position="341"/>
        <end position="377"/>
    </location>
</feature>
<dbReference type="EMBL" id="VWRR01000001">
    <property type="protein sequence ID" value="KAF6005292.1"/>
    <property type="molecule type" value="Genomic_DNA"/>
</dbReference>
<organism evidence="3 4">
    <name type="scientific">Cyanidiococcus yangmingshanensis</name>
    <dbReference type="NCBI Taxonomy" id="2690220"/>
    <lineage>
        <taxon>Eukaryota</taxon>
        <taxon>Rhodophyta</taxon>
        <taxon>Bangiophyceae</taxon>
        <taxon>Cyanidiales</taxon>
        <taxon>Cyanidiaceae</taxon>
        <taxon>Cyanidiococcus</taxon>
    </lineage>
</organism>
<dbReference type="InterPro" id="IPR001619">
    <property type="entry name" value="Sec1-like"/>
</dbReference>
<dbReference type="Gene3D" id="3.40.50.1910">
    <property type="match status" value="2"/>
</dbReference>
<evidence type="ECO:0000313" key="3">
    <source>
        <dbReference type="EMBL" id="KAF6005292.1"/>
    </source>
</evidence>
<dbReference type="InterPro" id="IPR036045">
    <property type="entry name" value="Sec1-like_sf"/>
</dbReference>
<feature type="compositionally biased region" description="Polar residues" evidence="2">
    <location>
        <begin position="469"/>
        <end position="486"/>
    </location>
</feature>
<evidence type="ECO:0000256" key="2">
    <source>
        <dbReference type="SAM" id="MobiDB-lite"/>
    </source>
</evidence>
<feature type="compositionally biased region" description="Basic and acidic residues" evidence="2">
    <location>
        <begin position="341"/>
        <end position="351"/>
    </location>
</feature>
<gene>
    <name evidence="3" type="ORF">F1559_004040</name>
</gene>
<keyword evidence="4" id="KW-1185">Reference proteome</keyword>
<dbReference type="Pfam" id="PF00995">
    <property type="entry name" value="Sec1"/>
    <property type="match status" value="1"/>
</dbReference>
<dbReference type="InterPro" id="IPR027482">
    <property type="entry name" value="Sec1-like_dom2"/>
</dbReference>
<name>A0A7J7IQ97_9RHOD</name>
<reference evidence="3 4" key="1">
    <citation type="journal article" date="2020" name="J. Phycol.">
        <title>Comparative genome analysis reveals Cyanidiococcus gen. nov., a new extremophilic red algal genus sister to Cyanidioschyzon (Cyanidioschyzonaceae, Rhodophyta).</title>
        <authorList>
            <person name="Liu S.-L."/>
            <person name="Chiang Y.-R."/>
            <person name="Yoon H.S."/>
            <person name="Fu H.-Y."/>
        </authorList>
    </citation>
    <scope>NUCLEOTIDE SEQUENCE [LARGE SCALE GENOMIC DNA]</scope>
    <source>
        <strain evidence="3 4">THAL066</strain>
    </source>
</reference>
<dbReference type="GO" id="GO:0016192">
    <property type="term" value="P:vesicle-mediated transport"/>
    <property type="evidence" value="ECO:0007669"/>
    <property type="project" value="InterPro"/>
</dbReference>
<sequence length="601" mass="66409">MEELGHQIGTLLYGMGAGSFTNEPPWIQIHTSPAASEQATSIARAAQTYVSAHLLPLFSQSASSRRGALHLLLMDRAVDPLMPLLHVDTYRGMLLESELVAWPSEQDPVWQHLRGCPVAEAVALLWNLARPYLPPRDHPQNNASSAPGDEEPDIAKLVQQLEAVNTDDSSQREELDRLRWHALHLQRCLAQQETRNLAYLWTLERKMLTGVECDGKTRTSTAVVRRALEEILQSDAYGFHDKVRLLLLFIGCRDPHALPELIQKISHLSTAEHETLAALTDVFQRRLRAAKWAGRAARVRRRRRARALARESLATLLLPETMLSQILLQYIGAFDTHQKNEMSVPGDDRGNASEQEGDWLELSSSATTDTTPTPCPKTRAEMMKDPTTWSATRDGVSTPVLGAAHRVAGVIQSPASNRTTSTAILTTTATRRICSESRLSVLRTVDADKEHNASLSMESTRRDIVASGDATSTSNPEPCEASTSLDGNPEESFTEPTASTAGCIEQRTPLSRDHAREASTPHAMIFELTTPTEDMSSLPNRLYQAAQRYQNDRFLFVIIGGVSAFEIEQIYALAAYLDLEIVLGGTSLLPPNRYLASMAKL</sequence>
<evidence type="ECO:0000313" key="4">
    <source>
        <dbReference type="Proteomes" id="UP000530660"/>
    </source>
</evidence>
<comment type="caution">
    <text evidence="3">The sequence shown here is derived from an EMBL/GenBank/DDBJ whole genome shotgun (WGS) entry which is preliminary data.</text>
</comment>